<evidence type="ECO:0000313" key="3">
    <source>
        <dbReference type="EMBL" id="MDY6550147.1"/>
    </source>
</evidence>
<evidence type="ECO:0000313" key="4">
    <source>
        <dbReference type="Proteomes" id="UP001284094"/>
    </source>
</evidence>
<feature type="signal peptide" evidence="2">
    <location>
        <begin position="1"/>
        <end position="29"/>
    </location>
</feature>
<dbReference type="SUPFAM" id="SSF56935">
    <property type="entry name" value="Porins"/>
    <property type="match status" value="1"/>
</dbReference>
<dbReference type="Pfam" id="PF19577">
    <property type="entry name" value="DcaP"/>
    <property type="match status" value="1"/>
</dbReference>
<name>A0ABU5GHZ2_9GAMM</name>
<protein>
    <submittedName>
        <fullName evidence="3">DcaP family trimeric outer membrane transporter</fullName>
    </submittedName>
</protein>
<proteinExistence type="predicted"/>
<reference evidence="3 4" key="1">
    <citation type="journal article" date="2024" name="Syst. Appl. Microbiol.">
        <title>Evidence for the occurrence of Acinetobacter faecalis in cattle feces and its emended description.</title>
        <authorList>
            <person name="Kyselkova M."/>
            <person name="Xanthopoulou K."/>
            <person name="Shestivska V."/>
            <person name="Spanelova P."/>
            <person name="Maixnerova M."/>
            <person name="Higgins P.G."/>
            <person name="Nemec A."/>
        </authorList>
    </citation>
    <scope>NUCLEOTIDE SEQUENCE [LARGE SCALE GENOMIC DNA]</scope>
    <source>
        <strain evidence="3 4">ANC 7225</strain>
    </source>
</reference>
<dbReference type="Proteomes" id="UP001284094">
    <property type="component" value="Unassembled WGS sequence"/>
</dbReference>
<keyword evidence="1" id="KW-0175">Coiled coil</keyword>
<gene>
    <name evidence="3" type="ORF">SKM48_05115</name>
</gene>
<accession>A0ABU5GHZ2</accession>
<sequence>MSQLLITKFVAKSLAATVSVLMLSTVANAATADQKQIQQLRQEVETLKTLIQQQQQVQLQQASQIAQVKAAPQSGLAGLKSKAGADVNLYGFVRADANYILDGADGDFSNVKGTTGDVKDKLNATLKTTRLGLDFKTNVEGADVGGKVEVDFAGTNDSVRIRHAYLTYNNWLVGQTTSNFLGGASPEMIDFSTNVGTGTNRLPQVRYSVNATPTTKLVFSAEEGGSKGVSSVDDGKDVSTTKYVAPVLTAKVIQNFTGGNVSARAFVEHYKDETARDDKVGYGVAGGVSFKPIDPLQLVADVSYVKGNSNYLIGSNDAYEIVDGNIEQNEAIAANIGATYRISPKLRTTLAYGTIIADDGTKFAKANGGANERLSQAWVNFIYSPVKPIDFGIEYVKGDRKTFAGEKHDDDRVGLMAKYNF</sequence>
<evidence type="ECO:0000256" key="2">
    <source>
        <dbReference type="SAM" id="SignalP"/>
    </source>
</evidence>
<feature type="coiled-coil region" evidence="1">
    <location>
        <begin position="30"/>
        <end position="57"/>
    </location>
</feature>
<organism evidence="3 4">
    <name type="scientific">Acinetobacter faecalis</name>
    <dbReference type="NCBI Taxonomy" id="2665161"/>
    <lineage>
        <taxon>Bacteria</taxon>
        <taxon>Pseudomonadati</taxon>
        <taxon>Pseudomonadota</taxon>
        <taxon>Gammaproteobacteria</taxon>
        <taxon>Moraxellales</taxon>
        <taxon>Moraxellaceae</taxon>
        <taxon>Acinetobacter</taxon>
    </lineage>
</organism>
<evidence type="ECO:0000256" key="1">
    <source>
        <dbReference type="SAM" id="Coils"/>
    </source>
</evidence>
<dbReference type="InterPro" id="IPR045748">
    <property type="entry name" value="DcaP"/>
</dbReference>
<feature type="chain" id="PRO_5046944711" evidence="2">
    <location>
        <begin position="30"/>
        <end position="421"/>
    </location>
</feature>
<dbReference type="RefSeq" id="WP_321104199.1">
    <property type="nucleotide sequence ID" value="NZ_JAXHPO010000016.1"/>
</dbReference>
<keyword evidence="2" id="KW-0732">Signal</keyword>
<comment type="caution">
    <text evidence="3">The sequence shown here is derived from an EMBL/GenBank/DDBJ whole genome shotgun (WGS) entry which is preliminary data.</text>
</comment>
<keyword evidence="4" id="KW-1185">Reference proteome</keyword>
<dbReference type="EMBL" id="JAXHPO010000016">
    <property type="protein sequence ID" value="MDY6550147.1"/>
    <property type="molecule type" value="Genomic_DNA"/>
</dbReference>